<dbReference type="InterPro" id="IPR050239">
    <property type="entry name" value="Sigma-70_RNA_pol_init_factors"/>
</dbReference>
<dbReference type="SUPFAM" id="SSF88946">
    <property type="entry name" value="Sigma2 domain of RNA polymerase sigma factors"/>
    <property type="match status" value="1"/>
</dbReference>
<dbReference type="GO" id="GO:0016987">
    <property type="term" value="F:sigma factor activity"/>
    <property type="evidence" value="ECO:0007669"/>
    <property type="project" value="UniProtKB-KW"/>
</dbReference>
<dbReference type="NCBIfam" id="TIGR02937">
    <property type="entry name" value="sigma70-ECF"/>
    <property type="match status" value="1"/>
</dbReference>
<keyword evidence="1" id="KW-0805">Transcription regulation</keyword>
<evidence type="ECO:0000256" key="5">
    <source>
        <dbReference type="SAM" id="MobiDB-lite"/>
    </source>
</evidence>
<dbReference type="SUPFAM" id="SSF88659">
    <property type="entry name" value="Sigma3 and sigma4 domains of RNA polymerase sigma factors"/>
    <property type="match status" value="2"/>
</dbReference>
<dbReference type="AlphaFoldDB" id="A0A7W0DK29"/>
<dbReference type="PROSITE" id="PS00715">
    <property type="entry name" value="SIGMA70_1"/>
    <property type="match status" value="1"/>
</dbReference>
<dbReference type="InterPro" id="IPR007630">
    <property type="entry name" value="RNA_pol_sigma70_r4"/>
</dbReference>
<sequence length="414" mass="44678">MLRRYVDADGLVTSRAVDGVARLAGLGAGEAEELRATAVVRDVVAAAVDGGEAGINSPSVPTRVLETEASAQAVEMGAPTQAVGTEAGDLTAAVAAAMAVLAQDRIRRRPESYLLKAEDEVGLAVLLRGGADRAAQEPDTEELRSLPYGDIRVRARDCLVLHNQRLVHKLVPRYLDQGLDYDDLFQNGVLGLMRAARKFDPTKGFKFSTYATWWVRQSITRAIADEGALIRIPVHMHEQIRKVAAAERTLASQGRSVGAVDVAVFCDMSVEKVHEARRLSRRTDSLDRVISDGATLGDLVGEAHGQPSVDHGVLWALVMEDVMAVVDTFSERDARVLVRRLGLDGDDPSTLDDLGREFGVTRERIRQVQSKARVVFKQRLRAAGLYGAYGSDSGESADQDGPRAGQQSSVATCP</sequence>
<dbReference type="Proteomes" id="UP000545761">
    <property type="component" value="Unassembled WGS sequence"/>
</dbReference>
<dbReference type="PANTHER" id="PTHR30603:SF47">
    <property type="entry name" value="RNA POLYMERASE SIGMA FACTOR SIGD, CHLOROPLASTIC"/>
    <property type="match status" value="1"/>
</dbReference>
<feature type="compositionally biased region" description="Polar residues" evidence="5">
    <location>
        <begin position="405"/>
        <end position="414"/>
    </location>
</feature>
<dbReference type="InterPro" id="IPR013324">
    <property type="entry name" value="RNA_pol_sigma_r3/r4-like"/>
</dbReference>
<protein>
    <submittedName>
        <fullName evidence="7">Sigma-70 family RNA polymerase sigma factor</fullName>
    </submittedName>
</protein>
<organism evidence="7 8">
    <name type="scientific">Streptomyces himalayensis subsp. himalayensis</name>
    <dbReference type="NCBI Taxonomy" id="2756131"/>
    <lineage>
        <taxon>Bacteria</taxon>
        <taxon>Bacillati</taxon>
        <taxon>Actinomycetota</taxon>
        <taxon>Actinomycetes</taxon>
        <taxon>Kitasatosporales</taxon>
        <taxon>Streptomycetaceae</taxon>
        <taxon>Streptomyces</taxon>
        <taxon>Streptomyces himalayensis</taxon>
    </lineage>
</organism>
<keyword evidence="2" id="KW-0731">Sigma factor</keyword>
<dbReference type="Pfam" id="PF04545">
    <property type="entry name" value="Sigma70_r4"/>
    <property type="match status" value="1"/>
</dbReference>
<evidence type="ECO:0000256" key="4">
    <source>
        <dbReference type="ARBA" id="ARBA00023163"/>
    </source>
</evidence>
<evidence type="ECO:0000313" key="8">
    <source>
        <dbReference type="Proteomes" id="UP000545761"/>
    </source>
</evidence>
<comment type="caution">
    <text evidence="7">The sequence shown here is derived from an EMBL/GenBank/DDBJ whole genome shotgun (WGS) entry which is preliminary data.</text>
</comment>
<dbReference type="Pfam" id="PF04539">
    <property type="entry name" value="Sigma70_r3"/>
    <property type="match status" value="1"/>
</dbReference>
<evidence type="ECO:0000256" key="3">
    <source>
        <dbReference type="ARBA" id="ARBA00023125"/>
    </source>
</evidence>
<feature type="region of interest" description="Disordered" evidence="5">
    <location>
        <begin position="391"/>
        <end position="414"/>
    </location>
</feature>
<reference evidence="7 8" key="1">
    <citation type="submission" date="2020-07" db="EMBL/GenBank/DDBJ databases">
        <title>Streptomyces isolated from Indian soil.</title>
        <authorList>
            <person name="Mandal S."/>
            <person name="Maiti P.K."/>
        </authorList>
    </citation>
    <scope>NUCLEOTIDE SEQUENCE [LARGE SCALE GENOMIC DNA]</scope>
    <source>
        <strain evidence="7 8">PSKA28</strain>
    </source>
</reference>
<evidence type="ECO:0000256" key="1">
    <source>
        <dbReference type="ARBA" id="ARBA00023015"/>
    </source>
</evidence>
<dbReference type="InterPro" id="IPR013325">
    <property type="entry name" value="RNA_pol_sigma_r2"/>
</dbReference>
<proteinExistence type="predicted"/>
<dbReference type="GO" id="GO:0003677">
    <property type="term" value="F:DNA binding"/>
    <property type="evidence" value="ECO:0007669"/>
    <property type="project" value="UniProtKB-KW"/>
</dbReference>
<keyword evidence="3" id="KW-0238">DNA-binding</keyword>
<dbReference type="InterPro" id="IPR000943">
    <property type="entry name" value="RNA_pol_sigma70"/>
</dbReference>
<dbReference type="GO" id="GO:0006352">
    <property type="term" value="P:DNA-templated transcription initiation"/>
    <property type="evidence" value="ECO:0007669"/>
    <property type="project" value="InterPro"/>
</dbReference>
<dbReference type="PRINTS" id="PR00046">
    <property type="entry name" value="SIGMA70FCT"/>
</dbReference>
<dbReference type="Pfam" id="PF04542">
    <property type="entry name" value="Sigma70_r2"/>
    <property type="match status" value="1"/>
</dbReference>
<dbReference type="PANTHER" id="PTHR30603">
    <property type="entry name" value="RNA POLYMERASE SIGMA FACTOR RPO"/>
    <property type="match status" value="1"/>
</dbReference>
<evidence type="ECO:0000256" key="2">
    <source>
        <dbReference type="ARBA" id="ARBA00023082"/>
    </source>
</evidence>
<dbReference type="Gene3D" id="1.10.601.10">
    <property type="entry name" value="RNA Polymerase Primary Sigma Factor"/>
    <property type="match status" value="1"/>
</dbReference>
<dbReference type="InterPro" id="IPR007624">
    <property type="entry name" value="RNA_pol_sigma70_r3"/>
</dbReference>
<dbReference type="EMBL" id="JACEHE010000006">
    <property type="protein sequence ID" value="MBA2946496.1"/>
    <property type="molecule type" value="Genomic_DNA"/>
</dbReference>
<dbReference type="InterPro" id="IPR014284">
    <property type="entry name" value="RNA_pol_sigma-70_dom"/>
</dbReference>
<gene>
    <name evidence="7" type="ORF">H1D24_11910</name>
</gene>
<keyword evidence="4" id="KW-0804">Transcription</keyword>
<evidence type="ECO:0000259" key="6">
    <source>
        <dbReference type="PROSITE" id="PS00715"/>
    </source>
</evidence>
<dbReference type="InterPro" id="IPR036388">
    <property type="entry name" value="WH-like_DNA-bd_sf"/>
</dbReference>
<name>A0A7W0DK29_9ACTN</name>
<dbReference type="InterPro" id="IPR007627">
    <property type="entry name" value="RNA_pol_sigma70_r2"/>
</dbReference>
<accession>A0A7W0DK29</accession>
<dbReference type="Gene3D" id="1.10.10.10">
    <property type="entry name" value="Winged helix-like DNA-binding domain superfamily/Winged helix DNA-binding domain"/>
    <property type="match status" value="2"/>
</dbReference>
<feature type="domain" description="RNA polymerase sigma-70" evidence="6">
    <location>
        <begin position="183"/>
        <end position="196"/>
    </location>
</feature>
<evidence type="ECO:0000313" key="7">
    <source>
        <dbReference type="EMBL" id="MBA2946496.1"/>
    </source>
</evidence>